<dbReference type="Proteomes" id="UP000194236">
    <property type="component" value="Unassembled WGS sequence"/>
</dbReference>
<comment type="caution">
    <text evidence="4">The sequence shown here is derived from an EMBL/GenBank/DDBJ whole genome shotgun (WGS) entry which is preliminary data.</text>
</comment>
<dbReference type="GO" id="GO:0005829">
    <property type="term" value="C:cytosol"/>
    <property type="evidence" value="ECO:0007669"/>
    <property type="project" value="TreeGrafter"/>
</dbReference>
<keyword evidence="2" id="KW-0131">Cell cycle</keyword>
<dbReference type="PANTHER" id="PTHR13255:SF0">
    <property type="entry name" value="ATAXIN-10"/>
    <property type="match status" value="1"/>
</dbReference>
<dbReference type="AlphaFoldDB" id="A0A1Y3BJ65"/>
<keyword evidence="5" id="KW-1185">Reference proteome</keyword>
<gene>
    <name evidence="4" type="ORF">BLA29_000408</name>
</gene>
<evidence type="ECO:0000256" key="1">
    <source>
        <dbReference type="ARBA" id="ARBA00022618"/>
    </source>
</evidence>
<dbReference type="GO" id="GO:0031175">
    <property type="term" value="P:neuron projection development"/>
    <property type="evidence" value="ECO:0007669"/>
    <property type="project" value="TreeGrafter"/>
</dbReference>
<feature type="domain" description="Ataxin-10" evidence="3">
    <location>
        <begin position="133"/>
        <end position="218"/>
    </location>
</feature>
<dbReference type="InterPro" id="IPR051374">
    <property type="entry name" value="Ataxin-10/CTR86_families"/>
</dbReference>
<dbReference type="OrthoDB" id="379794at2759"/>
<keyword evidence="1" id="KW-0132">Cell division</keyword>
<reference evidence="4 5" key="1">
    <citation type="submission" date="2017-03" db="EMBL/GenBank/DDBJ databases">
        <title>Genome Survey of Euroglyphus maynei.</title>
        <authorList>
            <person name="Arlian L.G."/>
            <person name="Morgan M.S."/>
            <person name="Rider S.D."/>
        </authorList>
    </citation>
    <scope>NUCLEOTIDE SEQUENCE [LARGE SCALE GENOMIC DNA]</scope>
    <source>
        <strain evidence="4">Arlian Lab</strain>
        <tissue evidence="4">Whole body</tissue>
    </source>
</reference>
<evidence type="ECO:0000313" key="5">
    <source>
        <dbReference type="Proteomes" id="UP000194236"/>
    </source>
</evidence>
<sequence length="221" mass="25908">MEFIDDECRKRKEIPPIKNIETIEPDDCINLYGGQLCPLPEELIKFINNLFHHQIREHFQKSNFNVDSQDLMIIPFQSYENVLKKNGDYFQNLLDILSCFHTLSNDPESIFFTQDLRRTTNKACVENESVFGFKRNVVGLIANYLHENPQAQEQLRTSGRFVALLDSAKIDRNNPFILQWTIFAIRNALNNNTANQQFIRNLQKQGEIVDDELLDKIKFLR</sequence>
<accession>A0A1Y3BJ65</accession>
<name>A0A1Y3BJ65_EURMA</name>
<dbReference type="EMBL" id="MUJZ01020086">
    <property type="protein sequence ID" value="OTF80054.1"/>
    <property type="molecule type" value="Genomic_DNA"/>
</dbReference>
<dbReference type="PANTHER" id="PTHR13255">
    <property type="entry name" value="ATAXIN-10"/>
    <property type="match status" value="1"/>
</dbReference>
<organism evidence="4 5">
    <name type="scientific">Euroglyphus maynei</name>
    <name type="common">Mayne's house dust mite</name>
    <dbReference type="NCBI Taxonomy" id="6958"/>
    <lineage>
        <taxon>Eukaryota</taxon>
        <taxon>Metazoa</taxon>
        <taxon>Ecdysozoa</taxon>
        <taxon>Arthropoda</taxon>
        <taxon>Chelicerata</taxon>
        <taxon>Arachnida</taxon>
        <taxon>Acari</taxon>
        <taxon>Acariformes</taxon>
        <taxon>Sarcoptiformes</taxon>
        <taxon>Astigmata</taxon>
        <taxon>Psoroptidia</taxon>
        <taxon>Analgoidea</taxon>
        <taxon>Pyroglyphidae</taxon>
        <taxon>Pyroglyphinae</taxon>
        <taxon>Euroglyphus</taxon>
    </lineage>
</organism>
<evidence type="ECO:0000313" key="4">
    <source>
        <dbReference type="EMBL" id="OTF80054.1"/>
    </source>
</evidence>
<evidence type="ECO:0000259" key="3">
    <source>
        <dbReference type="Pfam" id="PF09759"/>
    </source>
</evidence>
<proteinExistence type="predicted"/>
<protein>
    <submittedName>
        <fullName evidence="4">Ataxin-10-like protein</fullName>
    </submittedName>
</protein>
<evidence type="ECO:0000256" key="2">
    <source>
        <dbReference type="ARBA" id="ARBA00023306"/>
    </source>
</evidence>
<dbReference type="GO" id="GO:0051301">
    <property type="term" value="P:cell division"/>
    <property type="evidence" value="ECO:0007669"/>
    <property type="project" value="UniProtKB-KW"/>
</dbReference>
<dbReference type="InterPro" id="IPR019156">
    <property type="entry name" value="Ataxin-10_domain"/>
</dbReference>
<dbReference type="Pfam" id="PF09759">
    <property type="entry name" value="Atx10homo_assoc"/>
    <property type="match status" value="1"/>
</dbReference>